<keyword evidence="6" id="KW-1185">Reference proteome</keyword>
<dbReference type="SUPFAM" id="SSF46894">
    <property type="entry name" value="C-terminal effector domain of the bipartite response regulators"/>
    <property type="match status" value="1"/>
</dbReference>
<dbReference type="Proteomes" id="UP000076715">
    <property type="component" value="Unassembled WGS sequence"/>
</dbReference>
<feature type="chain" id="PRO_5007842259" description="HTH luxR-type domain-containing protein" evidence="3">
    <location>
        <begin position="27"/>
        <end position="940"/>
    </location>
</feature>
<dbReference type="InterPro" id="IPR000792">
    <property type="entry name" value="Tscrpt_reg_LuxR_C"/>
</dbReference>
<dbReference type="AlphaFoldDB" id="A0A163D0L7"/>
<dbReference type="Gene3D" id="2.130.10.10">
    <property type="entry name" value="YVTN repeat-like/Quinoprotein amine dehydrogenase"/>
    <property type="match status" value="2"/>
</dbReference>
<keyword evidence="3" id="KW-0732">Signal</keyword>
<dbReference type="InterPro" id="IPR036388">
    <property type="entry name" value="WH-like_DNA-bd_sf"/>
</dbReference>
<organism evidence="5 6">
    <name type="scientific">Aquimarina aggregata</name>
    <dbReference type="NCBI Taxonomy" id="1642818"/>
    <lineage>
        <taxon>Bacteria</taxon>
        <taxon>Pseudomonadati</taxon>
        <taxon>Bacteroidota</taxon>
        <taxon>Flavobacteriia</taxon>
        <taxon>Flavobacteriales</taxon>
        <taxon>Flavobacteriaceae</taxon>
        <taxon>Aquimarina</taxon>
    </lineage>
</organism>
<dbReference type="EMBL" id="LQRT01000001">
    <property type="protein sequence ID" value="KZS42906.1"/>
    <property type="molecule type" value="Genomic_DNA"/>
</dbReference>
<feature type="signal peptide" evidence="3">
    <location>
        <begin position="1"/>
        <end position="26"/>
    </location>
</feature>
<dbReference type="InterPro" id="IPR016032">
    <property type="entry name" value="Sig_transdc_resp-reg_C-effctor"/>
</dbReference>
<keyword evidence="2" id="KW-0812">Transmembrane</keyword>
<reference evidence="5 6" key="1">
    <citation type="submission" date="2016-01" db="EMBL/GenBank/DDBJ databases">
        <title>The draft genome sequence of Aquimarina sp. RZW4-3-2.</title>
        <authorList>
            <person name="Wang Y."/>
        </authorList>
    </citation>
    <scope>NUCLEOTIDE SEQUENCE [LARGE SCALE GENOMIC DNA]</scope>
    <source>
        <strain evidence="5 6">RZW4-3-2</strain>
    </source>
</reference>
<evidence type="ECO:0000259" key="4">
    <source>
        <dbReference type="SMART" id="SM00421"/>
    </source>
</evidence>
<feature type="transmembrane region" description="Helical" evidence="2">
    <location>
        <begin position="736"/>
        <end position="761"/>
    </location>
</feature>
<name>A0A163D0L7_9FLAO</name>
<dbReference type="InterPro" id="IPR015943">
    <property type="entry name" value="WD40/YVTN_repeat-like_dom_sf"/>
</dbReference>
<dbReference type="GO" id="GO:0003677">
    <property type="term" value="F:DNA binding"/>
    <property type="evidence" value="ECO:0007669"/>
    <property type="project" value="InterPro"/>
</dbReference>
<keyword evidence="2" id="KW-0472">Membrane</keyword>
<sequence>MYFKTLSYQKKIHLFYLLLLSTIASSQELPPIAHYLPENYLAEAQNWSISQASNKFIYVANTIGLLEFNGSHWNVYPTPNKTAMRSVNAVNDRIYTGCYMNFGFWKKNDLGTLEYTSLSDPIKEKLIEDEEFWHIVHQENWVLFQSLHSIYIYNIDTKKTNIISSETGILGIFNVSGAIYYQDKNQGIFKIEKGKAKLLTKFSPIKNDKVIHIANTNDGVLILTSLHGFYKYSDKVIKKWKTPVDSLLKKSKIYSSIQLKDKSFIIGTIAKGIIHISEKGDLIYQIDQSKGLNNNTILSIFEDVENNIWLGLDNGINCININSPIRLFNNDKGTIGTVYVSSVFKNFLYLGTNQGVFYKKIDKEEPFKFVEGTNGQVWSLFVYDDKLFCGHDSGTFLIHNNTSELISPVSGGWNFKTIQEFPQYLMQGTYTGLYLLEKKNKTWKLKQKIKGIDYSSRYLEISKNTVWINHEHKGLFKANINEQFTELQEVTNDFLIERGLNSSITKYKENIIYSNQQQLTFYDKKNKTFVEENPINKVLDGKNYKIGKLIKDNTDGLWGFSKENISHIRQSQFSGELRIIKIPIPRFLRKETVGFENVAHIYDTKYLLGRTNGYMTLDLSEINPKAYTILLDKISIKSKDTSFKAISLSQKSPQFKYKLNTIAFSYTIPEYNKYVISKFQYKLDGFYNNWSNWTTDSKVIFENLPFGEYTFMVRSKTGNTLSKNILEYKFRIDRPWYFTKLAIAIYILSLLILLLLVHDLYKRYYTKQKLKLVTENKKQFALKELENEREIMKLNNEKLIQDLESKNRELATSTMSIIKKNEILNTIKKELKKFTLEDGNFKNVEKIIDKHLNNKDDWKHFEEAFNNVDKNFLKKLKSKHSKLTPHDLRFCAYLRLNLSSKEIAPLLNISVRSVEIKRYRLRKKLSLEHKQSLVSYILEI</sequence>
<gene>
    <name evidence="5" type="ORF">AWE51_16205</name>
</gene>
<feature type="coiled-coil region" evidence="1">
    <location>
        <begin position="782"/>
        <end position="809"/>
    </location>
</feature>
<dbReference type="Gene3D" id="1.10.10.10">
    <property type="entry name" value="Winged helix-like DNA-binding domain superfamily/Winged helix DNA-binding domain"/>
    <property type="match status" value="1"/>
</dbReference>
<comment type="caution">
    <text evidence="5">The sequence shown here is derived from an EMBL/GenBank/DDBJ whole genome shotgun (WGS) entry which is preliminary data.</text>
</comment>
<dbReference type="InterPro" id="IPR013783">
    <property type="entry name" value="Ig-like_fold"/>
</dbReference>
<dbReference type="GO" id="GO:0006355">
    <property type="term" value="P:regulation of DNA-templated transcription"/>
    <property type="evidence" value="ECO:0007669"/>
    <property type="project" value="InterPro"/>
</dbReference>
<accession>A0A163D0L7</accession>
<protein>
    <recommendedName>
        <fullName evidence="4">HTH luxR-type domain-containing protein</fullName>
    </recommendedName>
</protein>
<keyword evidence="2" id="KW-1133">Transmembrane helix</keyword>
<evidence type="ECO:0000313" key="5">
    <source>
        <dbReference type="EMBL" id="KZS42906.1"/>
    </source>
</evidence>
<evidence type="ECO:0000256" key="1">
    <source>
        <dbReference type="SAM" id="Coils"/>
    </source>
</evidence>
<dbReference type="SMART" id="SM00421">
    <property type="entry name" value="HTH_LUXR"/>
    <property type="match status" value="1"/>
</dbReference>
<dbReference type="STRING" id="1642818.AWE51_16205"/>
<dbReference type="Gene3D" id="2.60.40.10">
    <property type="entry name" value="Immunoglobulins"/>
    <property type="match status" value="1"/>
</dbReference>
<proteinExistence type="predicted"/>
<evidence type="ECO:0000256" key="3">
    <source>
        <dbReference type="SAM" id="SignalP"/>
    </source>
</evidence>
<dbReference type="Pfam" id="PF07495">
    <property type="entry name" value="Y_Y_Y"/>
    <property type="match status" value="1"/>
</dbReference>
<evidence type="ECO:0000256" key="2">
    <source>
        <dbReference type="SAM" id="Phobius"/>
    </source>
</evidence>
<feature type="domain" description="HTH luxR-type" evidence="4">
    <location>
        <begin position="880"/>
        <end position="937"/>
    </location>
</feature>
<dbReference type="InterPro" id="IPR011123">
    <property type="entry name" value="Y_Y_Y"/>
</dbReference>
<dbReference type="OrthoDB" id="1090267at2"/>
<evidence type="ECO:0000313" key="6">
    <source>
        <dbReference type="Proteomes" id="UP000076715"/>
    </source>
</evidence>
<keyword evidence="1" id="KW-0175">Coiled coil</keyword>